<dbReference type="EnsemblProtists" id="Phyra74512">
    <property type="protein sequence ID" value="Phyra74512"/>
    <property type="gene ID" value="Phyra74512"/>
</dbReference>
<dbReference type="Gene3D" id="2.30.42.10">
    <property type="match status" value="1"/>
</dbReference>
<feature type="region of interest" description="Disordered" evidence="1">
    <location>
        <begin position="227"/>
        <end position="255"/>
    </location>
</feature>
<evidence type="ECO:0000313" key="2">
    <source>
        <dbReference type="EnsemblProtists" id="Phyra74512"/>
    </source>
</evidence>
<dbReference type="AlphaFoldDB" id="H3GFL1"/>
<evidence type="ECO:0008006" key="4">
    <source>
        <dbReference type="Google" id="ProtNLM"/>
    </source>
</evidence>
<dbReference type="VEuPathDB" id="FungiDB:KRP22_275"/>
<dbReference type="HOGENOM" id="CLU_1091837_0_0_1"/>
<keyword evidence="3" id="KW-1185">Reference proteome</keyword>
<dbReference type="Proteomes" id="UP000005238">
    <property type="component" value="Unassembled WGS sequence"/>
</dbReference>
<name>H3GFL1_PHYRM</name>
<feature type="compositionally biased region" description="Polar residues" evidence="1">
    <location>
        <begin position="238"/>
        <end position="255"/>
    </location>
</feature>
<dbReference type="InParanoid" id="H3GFL1"/>
<dbReference type="InterPro" id="IPR036034">
    <property type="entry name" value="PDZ_sf"/>
</dbReference>
<proteinExistence type="predicted"/>
<dbReference type="eggNOG" id="ENOG502SQI0">
    <property type="taxonomic scope" value="Eukaryota"/>
</dbReference>
<evidence type="ECO:0000313" key="3">
    <source>
        <dbReference type="Proteomes" id="UP000005238"/>
    </source>
</evidence>
<reference evidence="3" key="1">
    <citation type="journal article" date="2006" name="Science">
        <title>Phytophthora genome sequences uncover evolutionary origins and mechanisms of pathogenesis.</title>
        <authorList>
            <person name="Tyler B.M."/>
            <person name="Tripathy S."/>
            <person name="Zhang X."/>
            <person name="Dehal P."/>
            <person name="Jiang R.H."/>
            <person name="Aerts A."/>
            <person name="Arredondo F.D."/>
            <person name="Baxter L."/>
            <person name="Bensasson D."/>
            <person name="Beynon J.L."/>
            <person name="Chapman J."/>
            <person name="Damasceno C.M."/>
            <person name="Dorrance A.E."/>
            <person name="Dou D."/>
            <person name="Dickerman A.W."/>
            <person name="Dubchak I.L."/>
            <person name="Garbelotto M."/>
            <person name="Gijzen M."/>
            <person name="Gordon S.G."/>
            <person name="Govers F."/>
            <person name="Grunwald N.J."/>
            <person name="Huang W."/>
            <person name="Ivors K.L."/>
            <person name="Jones R.W."/>
            <person name="Kamoun S."/>
            <person name="Krampis K."/>
            <person name="Lamour K.H."/>
            <person name="Lee M.K."/>
            <person name="McDonald W.H."/>
            <person name="Medina M."/>
            <person name="Meijer H.J."/>
            <person name="Nordberg E.K."/>
            <person name="Maclean D.J."/>
            <person name="Ospina-Giraldo M.D."/>
            <person name="Morris P.F."/>
            <person name="Phuntumart V."/>
            <person name="Putnam N.H."/>
            <person name="Rash S."/>
            <person name="Rose J.K."/>
            <person name="Sakihama Y."/>
            <person name="Salamov A.A."/>
            <person name="Savidor A."/>
            <person name="Scheuring C.F."/>
            <person name="Smith B.M."/>
            <person name="Sobral B.W."/>
            <person name="Terry A."/>
            <person name="Torto-Alalibo T.A."/>
            <person name="Win J."/>
            <person name="Xu Z."/>
            <person name="Zhang H."/>
            <person name="Grigoriev I.V."/>
            <person name="Rokhsar D.S."/>
            <person name="Boore J.L."/>
        </authorList>
    </citation>
    <scope>NUCLEOTIDE SEQUENCE [LARGE SCALE GENOMIC DNA]</scope>
    <source>
        <strain evidence="3">Pr102</strain>
    </source>
</reference>
<sequence length="255" mass="26866">MRFFGYSKRQTRGLDAKLPPPPASLQSSAGPKETTIVYSGGALSVTLQRAKSRFLEDEGPTRLVWSKNQRLGLTFVEMPQGGVAVKDVPGMRSDVSPGQELIGVGKVSVVGMSLQAVVDLLQNASSPCVLNFTPPPSPIVASEVLGPARLLGVRQGMVLRSANGSSMIGAKLSDVGAVLHSASESSPLCTPKPILPIKKKVLNSLVLGYGIRSALAQSSQPFLFKRKPNVTEDGEPGSTATTLGIVESPSQRYQS</sequence>
<dbReference type="VEuPathDB" id="FungiDB:KRP23_7734"/>
<dbReference type="OMA" id="ETTIVYS"/>
<dbReference type="EMBL" id="DS566005">
    <property type="status" value="NOT_ANNOTATED_CDS"/>
    <property type="molecule type" value="Genomic_DNA"/>
</dbReference>
<feature type="region of interest" description="Disordered" evidence="1">
    <location>
        <begin position="1"/>
        <end position="31"/>
    </location>
</feature>
<dbReference type="SUPFAM" id="SSF50156">
    <property type="entry name" value="PDZ domain-like"/>
    <property type="match status" value="1"/>
</dbReference>
<protein>
    <recommendedName>
        <fullName evidence="4">PDZ domain-containing protein</fullName>
    </recommendedName>
</protein>
<accession>H3GFL1</accession>
<organism evidence="2 3">
    <name type="scientific">Phytophthora ramorum</name>
    <name type="common">Sudden oak death agent</name>
    <dbReference type="NCBI Taxonomy" id="164328"/>
    <lineage>
        <taxon>Eukaryota</taxon>
        <taxon>Sar</taxon>
        <taxon>Stramenopiles</taxon>
        <taxon>Oomycota</taxon>
        <taxon>Peronosporomycetes</taxon>
        <taxon>Peronosporales</taxon>
        <taxon>Peronosporaceae</taxon>
        <taxon>Phytophthora</taxon>
    </lineage>
</organism>
<reference evidence="2" key="2">
    <citation type="submission" date="2015-06" db="UniProtKB">
        <authorList>
            <consortium name="EnsemblProtists"/>
        </authorList>
    </citation>
    <scope>IDENTIFICATION</scope>
    <source>
        <strain evidence="2">Pr102</strain>
    </source>
</reference>
<evidence type="ECO:0000256" key="1">
    <source>
        <dbReference type="SAM" id="MobiDB-lite"/>
    </source>
</evidence>